<gene>
    <name evidence="1" type="ORF">HYN46_09955</name>
</gene>
<evidence type="ECO:0000313" key="1">
    <source>
        <dbReference type="EMBL" id="AXI03134.1"/>
    </source>
</evidence>
<dbReference type="KEGG" id="mbah:HYN46_09955"/>
<protein>
    <submittedName>
        <fullName evidence="1">Uncharacterized protein</fullName>
    </submittedName>
</protein>
<organism evidence="1 2">
    <name type="scientific">Aquirhabdus parva</name>
    <dbReference type="NCBI Taxonomy" id="2283318"/>
    <lineage>
        <taxon>Bacteria</taxon>
        <taxon>Pseudomonadati</taxon>
        <taxon>Pseudomonadota</taxon>
        <taxon>Gammaproteobacteria</taxon>
        <taxon>Moraxellales</taxon>
        <taxon>Moraxellaceae</taxon>
        <taxon>Aquirhabdus</taxon>
    </lineage>
</organism>
<proteinExistence type="predicted"/>
<name>A0A345P775_9GAMM</name>
<dbReference type="EMBL" id="CP031222">
    <property type="protein sequence ID" value="AXI03134.1"/>
    <property type="molecule type" value="Genomic_DNA"/>
</dbReference>
<dbReference type="OrthoDB" id="6660515at2"/>
<evidence type="ECO:0000313" key="2">
    <source>
        <dbReference type="Proteomes" id="UP000253940"/>
    </source>
</evidence>
<sequence length="264" mass="29201">MHRQAHTRAVLAALGISVWAERTESIQSITAMSLWGKRGDDAIGVSNEQNHIDPVQPVILAKTQSIAIASQPISSTPEAKPIQSIQATASAHIARTESLLQTSNTPQIKVTTPEKPTRQPFAQTIAASEAVHVEQVLRFSLEARVIGEWVVLVSVQALNHPDRRTLWQNINQAFQRADSSSSSEAFRLDWPLAEGTRWQHNVGAQAALMGFLTRFGTDRRVGLMGELPDSIIPEHLERLPSLDELLQAPLKKRSLWRLLSGQVR</sequence>
<keyword evidence="2" id="KW-1185">Reference proteome</keyword>
<accession>A0A345P775</accession>
<dbReference type="AlphaFoldDB" id="A0A345P775"/>
<reference evidence="1 2" key="1">
    <citation type="submission" date="2018-07" db="EMBL/GenBank/DDBJ databases">
        <title>Genome sequencing of Moraxellaceae gen. HYN0046.</title>
        <authorList>
            <person name="Kim M."/>
            <person name="Yi H."/>
        </authorList>
    </citation>
    <scope>NUCLEOTIDE SEQUENCE [LARGE SCALE GENOMIC DNA]</scope>
    <source>
        <strain evidence="1 2">HYN0046</strain>
    </source>
</reference>
<dbReference type="Proteomes" id="UP000253940">
    <property type="component" value="Chromosome"/>
</dbReference>